<evidence type="ECO:0000256" key="2">
    <source>
        <dbReference type="ARBA" id="ARBA00022801"/>
    </source>
</evidence>
<dbReference type="GO" id="GO:0006508">
    <property type="term" value="P:proteolysis"/>
    <property type="evidence" value="ECO:0007669"/>
    <property type="project" value="UniProtKB-KW"/>
</dbReference>
<dbReference type="PANTHER" id="PTHR43343:SF3">
    <property type="entry name" value="PROTEASE DO-LIKE 8, CHLOROPLASTIC"/>
    <property type="match status" value="1"/>
</dbReference>
<dbReference type="SUPFAM" id="SSF50156">
    <property type="entry name" value="PDZ domain-like"/>
    <property type="match status" value="2"/>
</dbReference>
<dbReference type="InterPro" id="IPR009003">
    <property type="entry name" value="Peptidase_S1_PA"/>
</dbReference>
<dbReference type="Gene3D" id="2.40.10.120">
    <property type="match status" value="1"/>
</dbReference>
<evidence type="ECO:0000313" key="3">
    <source>
        <dbReference type="EMBL" id="HHF58452.1"/>
    </source>
</evidence>
<organism evidence="3">
    <name type="scientific">candidate division WOR-3 bacterium</name>
    <dbReference type="NCBI Taxonomy" id="2052148"/>
    <lineage>
        <taxon>Bacteria</taxon>
        <taxon>Bacteria division WOR-3</taxon>
    </lineage>
</organism>
<dbReference type="Proteomes" id="UP000886014">
    <property type="component" value="Unassembled WGS sequence"/>
</dbReference>
<dbReference type="AlphaFoldDB" id="A0A7C5M4X7"/>
<dbReference type="InterPro" id="IPR036034">
    <property type="entry name" value="PDZ_sf"/>
</dbReference>
<gene>
    <name evidence="3" type="ORF">ENL41_03405</name>
</gene>
<comment type="caution">
    <text evidence="3">The sequence shown here is derived from an EMBL/GenBank/DDBJ whole genome shotgun (WGS) entry which is preliminary data.</text>
</comment>
<name>A0A7C5M4X7_UNCW3</name>
<keyword evidence="1 3" id="KW-0645">Protease</keyword>
<sequence length="440" mass="49077">MRKIIYLVFVFLVLISGFYVFHIQKLENNSSTEVKNLFVDTAIADEQITGSRRTAIVTATERVKGAVVSITVIGTRLVAGRNPFFEDPFFDFFRDFFPPYYYKQRVVSLGSGVIISPDGYIITNEHVVEGGDTVKVTLPDGRNFDAEIVGVDKRHDIALIKIRGQSLPYAKLGNSDGLYIGEWAIAIGNPLGFLMEDVEPTVTVGVISAIHRTIKGKGERIYRDMIQTDAAINPGNSGGALVNSVGEVIGINTFILSQSGGSEGLGFAIPINTVKKIVNELKKYGYVREAYIGVICQDLTKKLASTLGYDKSYGIFVADVYDKSVKLRERDIIEKVNGRKIFNLGDWEDFTYAVLPGEKLRILVYRDGKEKLIEVVAKELHMDHVYIKDFGMYLSTLTEPLRVIYSINHEEGVFVEEVEPGSLGQRLGFIKGDVIYRINR</sequence>
<keyword evidence="2" id="KW-0378">Hydrolase</keyword>
<dbReference type="Gene3D" id="2.30.42.10">
    <property type="match status" value="2"/>
</dbReference>
<dbReference type="SUPFAM" id="SSF50494">
    <property type="entry name" value="Trypsin-like serine proteases"/>
    <property type="match status" value="1"/>
</dbReference>
<evidence type="ECO:0000256" key="1">
    <source>
        <dbReference type="ARBA" id="ARBA00022670"/>
    </source>
</evidence>
<dbReference type="PANTHER" id="PTHR43343">
    <property type="entry name" value="PEPTIDASE S12"/>
    <property type="match status" value="1"/>
</dbReference>
<dbReference type="GO" id="GO:0004252">
    <property type="term" value="F:serine-type endopeptidase activity"/>
    <property type="evidence" value="ECO:0007669"/>
    <property type="project" value="InterPro"/>
</dbReference>
<dbReference type="PRINTS" id="PR00834">
    <property type="entry name" value="PROTEASES2C"/>
</dbReference>
<protein>
    <submittedName>
        <fullName evidence="3">Trypsin-like serine protease</fullName>
    </submittedName>
</protein>
<dbReference type="Pfam" id="PF13365">
    <property type="entry name" value="Trypsin_2"/>
    <property type="match status" value="1"/>
</dbReference>
<dbReference type="InterPro" id="IPR001940">
    <property type="entry name" value="Peptidase_S1C"/>
</dbReference>
<proteinExistence type="predicted"/>
<dbReference type="InterPro" id="IPR051201">
    <property type="entry name" value="Chloro_Bact_Ser_Proteases"/>
</dbReference>
<dbReference type="EMBL" id="DRTV01000241">
    <property type="protein sequence ID" value="HHF58452.1"/>
    <property type="molecule type" value="Genomic_DNA"/>
</dbReference>
<feature type="non-terminal residue" evidence="3">
    <location>
        <position position="440"/>
    </location>
</feature>
<accession>A0A7C5M4X7</accession>
<reference evidence="3" key="1">
    <citation type="journal article" date="2020" name="mSystems">
        <title>Genome- and Community-Level Interaction Insights into Carbon Utilization and Element Cycling Functions of Hydrothermarchaeota in Hydrothermal Sediment.</title>
        <authorList>
            <person name="Zhou Z."/>
            <person name="Liu Y."/>
            <person name="Xu W."/>
            <person name="Pan J."/>
            <person name="Luo Z.H."/>
            <person name="Li M."/>
        </authorList>
    </citation>
    <scope>NUCLEOTIDE SEQUENCE [LARGE SCALE GENOMIC DNA]</scope>
    <source>
        <strain evidence="3">HyVt-94</strain>
    </source>
</reference>